<proteinExistence type="predicted"/>
<dbReference type="AlphaFoldDB" id="A0AAW1TFK9"/>
<dbReference type="Proteomes" id="UP001485043">
    <property type="component" value="Unassembled WGS sequence"/>
</dbReference>
<name>A0AAW1TFK9_9CHLO</name>
<protein>
    <submittedName>
        <fullName evidence="1">Uncharacterized protein</fullName>
    </submittedName>
</protein>
<sequence length="136" mass="15376">MAAEALYVRMVLCEIRPEDSLALSGQHLLQKGNEVSQPPPVWSQLKDEVGLMDAQRMLVRDMWRRYAQNMLGVTAERAVRAADLTASLALQQETYIHLLRVFAVHILTPFQIGHFMARSYPYAPAWGEIVISIAEP</sequence>
<keyword evidence="2" id="KW-1185">Reference proteome</keyword>
<evidence type="ECO:0000313" key="1">
    <source>
        <dbReference type="EMBL" id="KAK9867256.1"/>
    </source>
</evidence>
<comment type="caution">
    <text evidence="1">The sequence shown here is derived from an EMBL/GenBank/DDBJ whole genome shotgun (WGS) entry which is preliminary data.</text>
</comment>
<organism evidence="1 2">
    <name type="scientific">Apatococcus fuscideae</name>
    <dbReference type="NCBI Taxonomy" id="2026836"/>
    <lineage>
        <taxon>Eukaryota</taxon>
        <taxon>Viridiplantae</taxon>
        <taxon>Chlorophyta</taxon>
        <taxon>core chlorophytes</taxon>
        <taxon>Trebouxiophyceae</taxon>
        <taxon>Chlorellales</taxon>
        <taxon>Chlorellaceae</taxon>
        <taxon>Apatococcus</taxon>
    </lineage>
</organism>
<evidence type="ECO:0000313" key="2">
    <source>
        <dbReference type="Proteomes" id="UP001485043"/>
    </source>
</evidence>
<accession>A0AAW1TFK9</accession>
<dbReference type="EMBL" id="JALJOV010000099">
    <property type="protein sequence ID" value="KAK9867256.1"/>
    <property type="molecule type" value="Genomic_DNA"/>
</dbReference>
<reference evidence="1 2" key="1">
    <citation type="journal article" date="2024" name="Nat. Commun.">
        <title>Phylogenomics reveals the evolutionary origins of lichenization in chlorophyte algae.</title>
        <authorList>
            <person name="Puginier C."/>
            <person name="Libourel C."/>
            <person name="Otte J."/>
            <person name="Skaloud P."/>
            <person name="Haon M."/>
            <person name="Grisel S."/>
            <person name="Petersen M."/>
            <person name="Berrin J.G."/>
            <person name="Delaux P.M."/>
            <person name="Dal Grande F."/>
            <person name="Keller J."/>
        </authorList>
    </citation>
    <scope>NUCLEOTIDE SEQUENCE [LARGE SCALE GENOMIC DNA]</scope>
    <source>
        <strain evidence="1 2">SAG 2523</strain>
    </source>
</reference>
<gene>
    <name evidence="1" type="ORF">WJX84_009389</name>
</gene>